<organism evidence="18 19">
    <name type="scientific">Lodderomyces elongisporus (strain ATCC 11503 / CBS 2605 / JCM 1781 / NBRC 1676 / NRRL YB-4239)</name>
    <name type="common">Yeast</name>
    <name type="synonym">Saccharomyces elongisporus</name>
    <dbReference type="NCBI Taxonomy" id="379508"/>
    <lineage>
        <taxon>Eukaryota</taxon>
        <taxon>Fungi</taxon>
        <taxon>Dikarya</taxon>
        <taxon>Ascomycota</taxon>
        <taxon>Saccharomycotina</taxon>
        <taxon>Pichiomycetes</taxon>
        <taxon>Debaryomycetaceae</taxon>
        <taxon>Candida/Lodderomyces clade</taxon>
        <taxon>Lodderomyces</taxon>
    </lineage>
</organism>
<evidence type="ECO:0000256" key="4">
    <source>
        <dbReference type="ARBA" id="ARBA00022454"/>
    </source>
</evidence>
<evidence type="ECO:0000313" key="18">
    <source>
        <dbReference type="EMBL" id="EDK42165.1"/>
    </source>
</evidence>
<dbReference type="EC" id="3.6.4.12" evidence="3"/>
<reference evidence="18 19" key="1">
    <citation type="journal article" date="2009" name="Nature">
        <title>Evolution of pathogenicity and sexual reproduction in eight Candida genomes.</title>
        <authorList>
            <person name="Butler G."/>
            <person name="Rasmussen M.D."/>
            <person name="Lin M.F."/>
            <person name="Santos M.A."/>
            <person name="Sakthikumar S."/>
            <person name="Munro C.A."/>
            <person name="Rheinbay E."/>
            <person name="Grabherr M."/>
            <person name="Forche A."/>
            <person name="Reedy J.L."/>
            <person name="Agrafioti I."/>
            <person name="Arnaud M.B."/>
            <person name="Bates S."/>
            <person name="Brown A.J."/>
            <person name="Brunke S."/>
            <person name="Costanzo M.C."/>
            <person name="Fitzpatrick D.A."/>
            <person name="de Groot P.W."/>
            <person name="Harris D."/>
            <person name="Hoyer L.L."/>
            <person name="Hube B."/>
            <person name="Klis F.M."/>
            <person name="Kodira C."/>
            <person name="Lennard N."/>
            <person name="Logue M.E."/>
            <person name="Martin R."/>
            <person name="Neiman A.M."/>
            <person name="Nikolaou E."/>
            <person name="Quail M.A."/>
            <person name="Quinn J."/>
            <person name="Santos M.C."/>
            <person name="Schmitzberger F.F."/>
            <person name="Sherlock G."/>
            <person name="Shah P."/>
            <person name="Silverstein K.A."/>
            <person name="Skrzypek M.S."/>
            <person name="Soll D."/>
            <person name="Staggs R."/>
            <person name="Stansfield I."/>
            <person name="Stumpf M.P."/>
            <person name="Sudbery P.E."/>
            <person name="Srikantha T."/>
            <person name="Zeng Q."/>
            <person name="Berman J."/>
            <person name="Berriman M."/>
            <person name="Heitman J."/>
            <person name="Gow N.A."/>
            <person name="Lorenz M.C."/>
            <person name="Birren B.W."/>
            <person name="Kellis M."/>
            <person name="Cuomo C.A."/>
        </authorList>
    </citation>
    <scope>NUCLEOTIDE SEQUENCE [LARGE SCALE GENOMIC DNA]</scope>
    <source>
        <strain evidence="19">ATCC 11503 / BCRC 21390 / CBS 2605 / JCM 1781 / NBRC 1676 / NRRL YB-4239</strain>
    </source>
</reference>
<dbReference type="FunCoup" id="A5DSK7">
    <property type="interactions" value="654"/>
</dbReference>
<dbReference type="InterPro" id="IPR036465">
    <property type="entry name" value="vWFA_dom_sf"/>
</dbReference>
<keyword evidence="12" id="KW-0233">DNA recombination</keyword>
<keyword evidence="5" id="KW-0547">Nucleotide-binding</keyword>
<keyword evidence="4" id="KW-0158">Chromosome</keyword>
<evidence type="ECO:0000256" key="10">
    <source>
        <dbReference type="ARBA" id="ARBA00022895"/>
    </source>
</evidence>
<dbReference type="Proteomes" id="UP000001996">
    <property type="component" value="Unassembled WGS sequence"/>
</dbReference>
<dbReference type="Pfam" id="PF03731">
    <property type="entry name" value="Ku_N"/>
    <property type="match status" value="1"/>
</dbReference>
<dbReference type="InterPro" id="IPR006164">
    <property type="entry name" value="DNA_bd_Ku70/Ku80"/>
</dbReference>
<dbReference type="GO" id="GO:0006310">
    <property type="term" value="P:DNA recombination"/>
    <property type="evidence" value="ECO:0007669"/>
    <property type="project" value="UniProtKB-KW"/>
</dbReference>
<evidence type="ECO:0000256" key="14">
    <source>
        <dbReference type="ARBA" id="ARBA00023242"/>
    </source>
</evidence>
<evidence type="ECO:0000256" key="3">
    <source>
        <dbReference type="ARBA" id="ARBA00012551"/>
    </source>
</evidence>
<evidence type="ECO:0000256" key="12">
    <source>
        <dbReference type="ARBA" id="ARBA00023172"/>
    </source>
</evidence>
<dbReference type="GO" id="GO:0000781">
    <property type="term" value="C:chromosome, telomeric region"/>
    <property type="evidence" value="ECO:0007669"/>
    <property type="project" value="UniProtKB-SubCell"/>
</dbReference>
<dbReference type="PANTHER" id="PTHR12604">
    <property type="entry name" value="KU AUTOANTIGEN DNA HELICASE"/>
    <property type="match status" value="1"/>
</dbReference>
<dbReference type="GO" id="GO:0000723">
    <property type="term" value="P:telomere maintenance"/>
    <property type="evidence" value="ECO:0007669"/>
    <property type="project" value="TreeGrafter"/>
</dbReference>
<evidence type="ECO:0000256" key="1">
    <source>
        <dbReference type="ARBA" id="ARBA00004123"/>
    </source>
</evidence>
<evidence type="ECO:0000256" key="8">
    <source>
        <dbReference type="ARBA" id="ARBA00022806"/>
    </source>
</evidence>
<gene>
    <name evidence="18" type="ORF">LELG_00343</name>
</gene>
<dbReference type="VEuPathDB" id="FungiDB:LELG_00343"/>
<dbReference type="GO" id="GO:0003678">
    <property type="term" value="F:DNA helicase activity"/>
    <property type="evidence" value="ECO:0007669"/>
    <property type="project" value="UniProtKB-EC"/>
</dbReference>
<keyword evidence="8" id="KW-0347">Helicase</keyword>
<evidence type="ECO:0000256" key="2">
    <source>
        <dbReference type="ARBA" id="ARBA00004574"/>
    </source>
</evidence>
<dbReference type="SUPFAM" id="SSF100939">
    <property type="entry name" value="SPOC domain-like"/>
    <property type="match status" value="1"/>
</dbReference>
<evidence type="ECO:0000313" key="19">
    <source>
        <dbReference type="Proteomes" id="UP000001996"/>
    </source>
</evidence>
<dbReference type="HOGENOM" id="CLU_024202_0_0_1"/>
<keyword evidence="10" id="KW-0779">Telomere</keyword>
<dbReference type="InterPro" id="IPR005161">
    <property type="entry name" value="Ku_N"/>
</dbReference>
<comment type="subcellular location">
    <subcellularLocation>
        <location evidence="2">Chromosome</location>
        <location evidence="2">Telomere</location>
    </subcellularLocation>
    <subcellularLocation>
        <location evidence="1">Nucleus</location>
    </subcellularLocation>
</comment>
<proteinExistence type="predicted"/>
<keyword evidence="11" id="KW-0238">DNA-binding</keyword>
<dbReference type="AlphaFoldDB" id="A5DSK7"/>
<evidence type="ECO:0000259" key="17">
    <source>
        <dbReference type="Pfam" id="PF03731"/>
    </source>
</evidence>
<keyword evidence="6" id="KW-0227">DNA damage</keyword>
<dbReference type="PANTHER" id="PTHR12604:SF2">
    <property type="entry name" value="X-RAY REPAIR CROSS-COMPLEMENTING PROTEIN 6"/>
    <property type="match status" value="1"/>
</dbReference>
<dbReference type="Gene3D" id="2.40.290.10">
    <property type="match status" value="1"/>
</dbReference>
<evidence type="ECO:0000259" key="16">
    <source>
        <dbReference type="Pfam" id="PF02735"/>
    </source>
</evidence>
<keyword evidence="14" id="KW-0539">Nucleus</keyword>
<evidence type="ECO:0000256" key="9">
    <source>
        <dbReference type="ARBA" id="ARBA00022840"/>
    </source>
</evidence>
<feature type="domain" description="Ku70/Ku80 N-terminal alpha/beta" evidence="17">
    <location>
        <begin position="52"/>
        <end position="227"/>
    </location>
</feature>
<protein>
    <recommendedName>
        <fullName evidence="3">DNA helicase</fullName>
        <ecNumber evidence="3">3.6.4.12</ecNumber>
    </recommendedName>
</protein>
<evidence type="ECO:0000256" key="13">
    <source>
        <dbReference type="ARBA" id="ARBA00023204"/>
    </source>
</evidence>
<evidence type="ECO:0000256" key="11">
    <source>
        <dbReference type="ARBA" id="ARBA00023125"/>
    </source>
</evidence>
<dbReference type="GO" id="GO:0043564">
    <property type="term" value="C:Ku70:Ku80 complex"/>
    <property type="evidence" value="ECO:0007669"/>
    <property type="project" value="TreeGrafter"/>
</dbReference>
<keyword evidence="13" id="KW-0234">DNA repair</keyword>
<name>A5DSK7_LODEL</name>
<dbReference type="GO" id="GO:0003690">
    <property type="term" value="F:double-stranded DNA binding"/>
    <property type="evidence" value="ECO:0007669"/>
    <property type="project" value="TreeGrafter"/>
</dbReference>
<dbReference type="GO" id="GO:0042162">
    <property type="term" value="F:telomeric DNA binding"/>
    <property type="evidence" value="ECO:0007669"/>
    <property type="project" value="TreeGrafter"/>
</dbReference>
<feature type="region of interest" description="Disordered" evidence="15">
    <location>
        <begin position="429"/>
        <end position="465"/>
    </location>
</feature>
<dbReference type="InterPro" id="IPR016194">
    <property type="entry name" value="SPOC-like_C_dom_sf"/>
</dbReference>
<accession>A5DSK7</accession>
<dbReference type="GeneID" id="5235838"/>
<feature type="compositionally biased region" description="Acidic residues" evidence="15">
    <location>
        <begin position="9"/>
        <end position="18"/>
    </location>
</feature>
<dbReference type="OrthoDB" id="3249161at2759"/>
<dbReference type="Gene3D" id="1.10.1600.10">
    <property type="match status" value="1"/>
</dbReference>
<dbReference type="Pfam" id="PF02735">
    <property type="entry name" value="Ku"/>
    <property type="match status" value="1"/>
</dbReference>
<keyword evidence="19" id="KW-1185">Reference proteome</keyword>
<dbReference type="EMBL" id="CH981524">
    <property type="protein sequence ID" value="EDK42165.1"/>
    <property type="molecule type" value="Genomic_DNA"/>
</dbReference>
<dbReference type="eggNOG" id="KOG2327">
    <property type="taxonomic scope" value="Eukaryota"/>
</dbReference>
<feature type="domain" description="Ku" evidence="16">
    <location>
        <begin position="474"/>
        <end position="609"/>
    </location>
</feature>
<dbReference type="InParanoid" id="A5DSK7"/>
<feature type="compositionally biased region" description="Acidic residues" evidence="15">
    <location>
        <begin position="439"/>
        <end position="456"/>
    </location>
</feature>
<keyword evidence="9" id="KW-0067">ATP-binding</keyword>
<dbReference type="KEGG" id="lel:PVL30_000336"/>
<sequence>MSDYRDYIKEEDEDEDEALENHSESYKQTEVREAIAFLIEITPDLLLHPTSPETTLSTSNESSKLFELLSSINELMQDLIKTSKNTGVGLYFYNCQTISPLRKMQNPPGFNRLFSLDPVNLHHMKRLNDVIDDLQRGIISSLHDVFKYQPMEDEIQLTTIMNKMIDEFIAKKMFNKQRLIWITTNDQPYKHNKTKEALWRIIDDYYAYGFYIEPFFIKPLDKREFDFQPFKDLFMNTDFLKKKQTTTMSQLPGSNDAKDVGDEAYANVGDEKFNHENTGFSKNSLVLRKSILGSQIRKSILGIKEVKRVLFTCNLILSDGGTLGGGFGCTVKGYQLYTHEKVRKRDFYVYTREETIMKVFTETKLVKEGGVTPPKVIELKKEPKLSFSEKKDEAGIRKGFFVGDKDILLLDKEQMDFFKNYTFDHRQVEGSQAGKSGGDDDDDDDDEGDDHEDENERGEGKQEQDYALSQAYSKPPYLQLIGFRDLKHFNPSLWCGTAEFVTADVAETTTPNNEVVFTNSLQTFASLYRSCIRLKKYPVVFGCTRKNMRPYLYSMYPTRCARSTKNYKNADDQDVLDDQDIQDDRDGTEFPEGFVLVKMPWLEDVRALPAEYIKSVLNSSEKLALKTDSVLVSQMTQLIQSNKMSSYAPRDWPNPSLNYFYKVLKHEVLQTEFFPNERTLTKNDITVQKLAELKNRMSESDKLLIKRINARIGELGDCVKKRVLQEDVLVDAINEQERAKKQKLSKKSVVELSEADVLLAWKSNTLNNFTMDQLKMFRKKYPDIMTAVKKQDMVDNIAAYLEENRMKH</sequence>
<dbReference type="GO" id="GO:0016787">
    <property type="term" value="F:hydrolase activity"/>
    <property type="evidence" value="ECO:0007669"/>
    <property type="project" value="UniProtKB-KW"/>
</dbReference>
<dbReference type="STRING" id="379508.A5DSK7"/>
<evidence type="ECO:0000256" key="7">
    <source>
        <dbReference type="ARBA" id="ARBA00022801"/>
    </source>
</evidence>
<dbReference type="OMA" id="VKGYTLY"/>
<dbReference type="GO" id="GO:0005524">
    <property type="term" value="F:ATP binding"/>
    <property type="evidence" value="ECO:0007669"/>
    <property type="project" value="UniProtKB-KW"/>
</dbReference>
<evidence type="ECO:0000256" key="6">
    <source>
        <dbReference type="ARBA" id="ARBA00022763"/>
    </source>
</evidence>
<dbReference type="SUPFAM" id="SSF53300">
    <property type="entry name" value="vWA-like"/>
    <property type="match status" value="1"/>
</dbReference>
<evidence type="ECO:0000256" key="15">
    <source>
        <dbReference type="SAM" id="MobiDB-lite"/>
    </source>
</evidence>
<dbReference type="Gene3D" id="3.40.50.410">
    <property type="entry name" value="von Willebrand factor, type A domain"/>
    <property type="match status" value="1"/>
</dbReference>
<evidence type="ECO:0000256" key="5">
    <source>
        <dbReference type="ARBA" id="ARBA00022741"/>
    </source>
</evidence>
<keyword evidence="7" id="KW-0378">Hydrolase</keyword>
<dbReference type="GO" id="GO:0006303">
    <property type="term" value="P:double-strand break repair via nonhomologous end joining"/>
    <property type="evidence" value="ECO:0007669"/>
    <property type="project" value="InterPro"/>
</dbReference>
<feature type="region of interest" description="Disordered" evidence="15">
    <location>
        <begin position="1"/>
        <end position="25"/>
    </location>
</feature>